<evidence type="ECO:0000313" key="2">
    <source>
        <dbReference type="Proteomes" id="UP000236723"/>
    </source>
</evidence>
<organism evidence="1 2">
    <name type="scientific">Thermomonospora echinospora</name>
    <dbReference type="NCBI Taxonomy" id="1992"/>
    <lineage>
        <taxon>Bacteria</taxon>
        <taxon>Bacillati</taxon>
        <taxon>Actinomycetota</taxon>
        <taxon>Actinomycetes</taxon>
        <taxon>Streptosporangiales</taxon>
        <taxon>Thermomonosporaceae</taxon>
        <taxon>Thermomonospora</taxon>
    </lineage>
</organism>
<keyword evidence="2" id="KW-1185">Reference proteome</keyword>
<dbReference type="EMBL" id="FNVO01000003">
    <property type="protein sequence ID" value="SEG14465.1"/>
    <property type="molecule type" value="Genomic_DNA"/>
</dbReference>
<accession>A0A1H5XSF2</accession>
<dbReference type="AlphaFoldDB" id="A0A1H5XSF2"/>
<proteinExistence type="predicted"/>
<reference evidence="2" key="1">
    <citation type="submission" date="2016-10" db="EMBL/GenBank/DDBJ databases">
        <authorList>
            <person name="Varghese N."/>
            <person name="Submissions S."/>
        </authorList>
    </citation>
    <scope>NUCLEOTIDE SEQUENCE [LARGE SCALE GENOMIC DNA]</scope>
    <source>
        <strain evidence="2">DSM 43163</strain>
    </source>
</reference>
<protein>
    <submittedName>
        <fullName evidence="1">Uncharacterized protein</fullName>
    </submittedName>
</protein>
<name>A0A1H5XSF2_9ACTN</name>
<gene>
    <name evidence="1" type="ORF">SAMN04489712_103381</name>
</gene>
<evidence type="ECO:0000313" key="1">
    <source>
        <dbReference type="EMBL" id="SEG14465.1"/>
    </source>
</evidence>
<sequence>MGGPDTAAGFIARLRDFHLECGEPSYQTLVDISEQLPDLYPDLLQWRDLPTLSRSTISDVLNRKRVNLPSAAWVVVFVLSCQRRALETCVLMDDPGLSVLPKWVELWQQARVAERS</sequence>
<dbReference type="Proteomes" id="UP000236723">
    <property type="component" value="Unassembled WGS sequence"/>
</dbReference>